<name>A0ABQ5LG68_9GAMM</name>
<dbReference type="Pfam" id="PF03797">
    <property type="entry name" value="Autotransporter"/>
    <property type="match status" value="1"/>
</dbReference>
<evidence type="ECO:0000313" key="3">
    <source>
        <dbReference type="EMBL" id="GKX61822.1"/>
    </source>
</evidence>
<comment type="caution">
    <text evidence="3">The sequence shown here is derived from an EMBL/GenBank/DDBJ whole genome shotgun (WGS) entry which is preliminary data.</text>
</comment>
<feature type="chain" id="PRO_5046063879" description="Autotransporter domain-containing protein" evidence="1">
    <location>
        <begin position="34"/>
        <end position="983"/>
    </location>
</feature>
<dbReference type="InterPro" id="IPR011050">
    <property type="entry name" value="Pectin_lyase_fold/virulence"/>
</dbReference>
<dbReference type="InterPro" id="IPR005546">
    <property type="entry name" value="Autotransporte_beta"/>
</dbReference>
<dbReference type="Gene3D" id="2.160.20.20">
    <property type="match status" value="1"/>
</dbReference>
<evidence type="ECO:0000259" key="2">
    <source>
        <dbReference type="PROSITE" id="PS51208"/>
    </source>
</evidence>
<keyword evidence="1" id="KW-0732">Signal</keyword>
<dbReference type="EMBL" id="BRLJ01000001">
    <property type="protein sequence ID" value="GKX61822.1"/>
    <property type="molecule type" value="Genomic_DNA"/>
</dbReference>
<dbReference type="InterPro" id="IPR012332">
    <property type="entry name" value="Autotransporter_pectin_lyase_C"/>
</dbReference>
<feature type="signal peptide" evidence="1">
    <location>
        <begin position="1"/>
        <end position="33"/>
    </location>
</feature>
<reference evidence="3" key="1">
    <citation type="submission" date="2022-06" db="EMBL/GenBank/DDBJ databases">
        <title>Draft genome sequences of Pragia fontium str. JCM24417.</title>
        <authorList>
            <person name="Wakabayashi Y."/>
            <person name="Kojima K."/>
        </authorList>
    </citation>
    <scope>NUCLEOTIDE SEQUENCE</scope>
    <source>
        <strain evidence="3">JCM 24417</strain>
    </source>
</reference>
<dbReference type="InterPro" id="IPR050909">
    <property type="entry name" value="Bact_Autotransporter_VF"/>
</dbReference>
<keyword evidence="4" id="KW-1185">Reference proteome</keyword>
<dbReference type="Pfam" id="PF18883">
    <property type="entry name" value="AC_1"/>
    <property type="match status" value="1"/>
</dbReference>
<dbReference type="InterPro" id="IPR036709">
    <property type="entry name" value="Autotransporte_beta_dom_sf"/>
</dbReference>
<dbReference type="CDD" id="cd01344">
    <property type="entry name" value="PL2_Passenger_AT"/>
    <property type="match status" value="1"/>
</dbReference>
<dbReference type="PANTHER" id="PTHR12338">
    <property type="entry name" value="AUTOTRANSPORTER"/>
    <property type="match status" value="1"/>
</dbReference>
<dbReference type="NCBIfam" id="TIGR01414">
    <property type="entry name" value="autotrans_barl"/>
    <property type="match status" value="1"/>
</dbReference>
<accession>A0ABQ5LG68</accession>
<dbReference type="Gene3D" id="2.160.20.160">
    <property type="match status" value="1"/>
</dbReference>
<dbReference type="InterPro" id="IPR006315">
    <property type="entry name" value="OM_autotransptr_brl_dom"/>
</dbReference>
<dbReference type="Gene3D" id="2.40.128.130">
    <property type="entry name" value="Autotransporter beta-domain"/>
    <property type="match status" value="1"/>
</dbReference>
<organism evidence="3 4">
    <name type="scientific">Pragia fontium</name>
    <dbReference type="NCBI Taxonomy" id="82985"/>
    <lineage>
        <taxon>Bacteria</taxon>
        <taxon>Pseudomonadati</taxon>
        <taxon>Pseudomonadota</taxon>
        <taxon>Gammaproteobacteria</taxon>
        <taxon>Enterobacterales</taxon>
        <taxon>Budviciaceae</taxon>
        <taxon>Pragia</taxon>
    </lineage>
</organism>
<dbReference type="InterPro" id="IPR043990">
    <property type="entry name" value="AC_1"/>
</dbReference>
<sequence length="983" mass="104257">MSFSENISSTFKVRTLVSAILLALTPMGNHALAACTGEGLSGSGNISCSGPSSGINVPVGEGVAVMITDIQGETTQISGDITLTQSNDYLQVYSSQGHSEGVIIGSVSAPSNINMGDGDDIVTYYNYDANGEITHYGDVDLGAGNDRFGIENNSKIFGNILAGSGNDIIKIGLNAFGNAGSNTGASPEIHGNIFLESGRNFVDIVNKGSLFGNIVGGVDSDSVFINDGIVKGDIDLGDGDDEFIMVAGTVDGTVRGGDGSDTILIVGGHITGDVDWGAGNDGGILDLADARVDGSLYFGDGDDDFVLASGTVNNIYLGTGVNQGIGNDKFLLLNGQILGGLYGGQGNDTIEIQEGEVNGVVDGGDGDNLIMISGGTLNEGITTGSGNDQIVYFGGEVLQQVATGAGDDYLIINGNRDIPMLDGGDGQDTLELNNITTSLEGGNVRNWETLMINQSNVVVTDNTLSAGNRLSTDIFSTEIIGTGIFLNASMVTMNGFGQVNGDLSLGRFSEFAHHGGIINGNVIQDGRLHWLGVGDTLTVNGNYTGEANSHLIMNTRLGDDASLTDRLVINGNTAGSTMVKVINAGGSGAYTLNGIELIQVNGQSDGTFIQDGRIVAGAYDYSLVRGQEANNRNWYLTNKAQTEEPDPGSPRPETKLMVRPEAASYASNLAAANQMFITRLHDRLGETQYVDALTGEKKVTSLWLRQTGGHNRQRDSSGELKTRNNRYVAQLGGDIASWAQSGQERLHLGVMAGYGHSSSNTNSNLTKYGSRGAVNGYSTGIYSTWYANDETHQGTYVDSWLQYAWFTNYVNGQGLYSESYHARGFSASLETGYTHQLGVYTTRGGTLNTWYIQPQAQVIWTGIKVHDYKEANGTKVQGVGDNNIQTRLGLRTFLKGHSPQDDGKQREFQPFIEVNWIHNIQDYGARMDGVMYTQKGTRNLGEIKIGVEGQISSSLNLWGNVGEQIGAQGYSDTAVMVGVKLNF</sequence>
<dbReference type="Proteomes" id="UP001059610">
    <property type="component" value="Unassembled WGS sequence"/>
</dbReference>
<dbReference type="SUPFAM" id="SSF51126">
    <property type="entry name" value="Pectin lyase-like"/>
    <property type="match status" value="1"/>
</dbReference>
<gene>
    <name evidence="3" type="ORF">SOASR032_03910</name>
</gene>
<dbReference type="PANTHER" id="PTHR12338:SF5">
    <property type="entry name" value="ANTIGEN 43-RELATED"/>
    <property type="match status" value="1"/>
</dbReference>
<dbReference type="PROSITE" id="PS51208">
    <property type="entry name" value="AUTOTRANSPORTER"/>
    <property type="match status" value="1"/>
</dbReference>
<evidence type="ECO:0000313" key="4">
    <source>
        <dbReference type="Proteomes" id="UP001059610"/>
    </source>
</evidence>
<evidence type="ECO:0000256" key="1">
    <source>
        <dbReference type="SAM" id="SignalP"/>
    </source>
</evidence>
<dbReference type="SMART" id="SM00869">
    <property type="entry name" value="Autotransporter"/>
    <property type="match status" value="1"/>
</dbReference>
<dbReference type="PRINTS" id="PR00313">
    <property type="entry name" value="CABNDNGRPT"/>
</dbReference>
<feature type="domain" description="Autotransporter" evidence="2">
    <location>
        <begin position="695"/>
        <end position="983"/>
    </location>
</feature>
<protein>
    <recommendedName>
        <fullName evidence="2">Autotransporter domain-containing protein</fullName>
    </recommendedName>
</protein>
<proteinExistence type="predicted"/>
<dbReference type="SUPFAM" id="SSF103515">
    <property type="entry name" value="Autotransporter"/>
    <property type="match status" value="1"/>
</dbReference>